<dbReference type="OrthoDB" id="10339371at2759"/>
<evidence type="ECO:0000313" key="3">
    <source>
        <dbReference type="EMBL" id="PMD58609.1"/>
    </source>
</evidence>
<dbReference type="RefSeq" id="XP_024735513.1">
    <property type="nucleotide sequence ID" value="XM_024883189.1"/>
</dbReference>
<feature type="region of interest" description="Disordered" evidence="2">
    <location>
        <begin position="13"/>
        <end position="36"/>
    </location>
</feature>
<dbReference type="InParanoid" id="A0A2J6T6H6"/>
<dbReference type="GeneID" id="36591266"/>
<gene>
    <name evidence="3" type="ORF">K444DRAFT_630323</name>
</gene>
<protein>
    <submittedName>
        <fullName evidence="3">Uncharacterized protein</fullName>
    </submittedName>
</protein>
<dbReference type="EMBL" id="KZ613817">
    <property type="protein sequence ID" value="PMD58609.1"/>
    <property type="molecule type" value="Genomic_DNA"/>
</dbReference>
<sequence length="253" mass="28249">MSYSLEMEFDDSLEIELDDQPMPSPPSTRSRRGLDNTTERRQEWIFSCGHKLISALIIPNSENTVVIPMRGRNAAAILEKHSPDKCPECAATGREAEKNKNKTRQDCEETVAALKAHAEFLKTQVANAQNNLQLKVVFGKLLRDCKKELSGKLIELTAEYRSLKGKQVSHSESFQTRLNETEGMVDLIVAVAASKAGPGVEISRALLQSPSIQAEYKQLRKKYEKSTKRGFEEAATRLEGVRDLAMNVIMGIK</sequence>
<dbReference type="AlphaFoldDB" id="A0A2J6T6H6"/>
<accession>A0A2J6T6H6</accession>
<evidence type="ECO:0000313" key="4">
    <source>
        <dbReference type="Proteomes" id="UP000235371"/>
    </source>
</evidence>
<proteinExistence type="predicted"/>
<evidence type="ECO:0000256" key="1">
    <source>
        <dbReference type="SAM" id="Coils"/>
    </source>
</evidence>
<feature type="coiled-coil region" evidence="1">
    <location>
        <begin position="104"/>
        <end position="166"/>
    </location>
</feature>
<dbReference type="Proteomes" id="UP000235371">
    <property type="component" value="Unassembled WGS sequence"/>
</dbReference>
<evidence type="ECO:0000256" key="2">
    <source>
        <dbReference type="SAM" id="MobiDB-lite"/>
    </source>
</evidence>
<name>A0A2J6T6H6_9HELO</name>
<organism evidence="3 4">
    <name type="scientific">Hyaloscypha bicolor E</name>
    <dbReference type="NCBI Taxonomy" id="1095630"/>
    <lineage>
        <taxon>Eukaryota</taxon>
        <taxon>Fungi</taxon>
        <taxon>Dikarya</taxon>
        <taxon>Ascomycota</taxon>
        <taxon>Pezizomycotina</taxon>
        <taxon>Leotiomycetes</taxon>
        <taxon>Helotiales</taxon>
        <taxon>Hyaloscyphaceae</taxon>
        <taxon>Hyaloscypha</taxon>
        <taxon>Hyaloscypha bicolor</taxon>
    </lineage>
</organism>
<reference evidence="3 4" key="1">
    <citation type="submission" date="2016-04" db="EMBL/GenBank/DDBJ databases">
        <title>A degradative enzymes factory behind the ericoid mycorrhizal symbiosis.</title>
        <authorList>
            <consortium name="DOE Joint Genome Institute"/>
            <person name="Martino E."/>
            <person name="Morin E."/>
            <person name="Grelet G."/>
            <person name="Kuo A."/>
            <person name="Kohler A."/>
            <person name="Daghino S."/>
            <person name="Barry K."/>
            <person name="Choi C."/>
            <person name="Cichocki N."/>
            <person name="Clum A."/>
            <person name="Copeland A."/>
            <person name="Hainaut M."/>
            <person name="Haridas S."/>
            <person name="Labutti K."/>
            <person name="Lindquist E."/>
            <person name="Lipzen A."/>
            <person name="Khouja H.-R."/>
            <person name="Murat C."/>
            <person name="Ohm R."/>
            <person name="Olson A."/>
            <person name="Spatafora J."/>
            <person name="Veneault-Fourrey C."/>
            <person name="Henrissat B."/>
            <person name="Grigoriev I."/>
            <person name="Martin F."/>
            <person name="Perotto S."/>
        </authorList>
    </citation>
    <scope>NUCLEOTIDE SEQUENCE [LARGE SCALE GENOMIC DNA]</scope>
    <source>
        <strain evidence="3 4">E</strain>
    </source>
</reference>
<keyword evidence="1" id="KW-0175">Coiled coil</keyword>
<keyword evidence="4" id="KW-1185">Reference proteome</keyword>